<evidence type="ECO:0000313" key="4">
    <source>
        <dbReference type="Proteomes" id="UP001229486"/>
    </source>
</evidence>
<protein>
    <submittedName>
        <fullName evidence="1">Uncharacterized protein</fullName>
    </submittedName>
</protein>
<name>A0AB73I475_9BURK</name>
<accession>A0AB73I475</accession>
<dbReference type="EMBL" id="JAURTK010000001">
    <property type="protein sequence ID" value="MDP9644692.1"/>
    <property type="molecule type" value="Genomic_DNA"/>
</dbReference>
<dbReference type="Proteomes" id="UP001229486">
    <property type="component" value="Unassembled WGS sequence"/>
</dbReference>
<dbReference type="Proteomes" id="UP001185254">
    <property type="component" value="Unassembled WGS sequence"/>
</dbReference>
<dbReference type="EMBL" id="JAVDQN010000001">
    <property type="protein sequence ID" value="MDR6374323.1"/>
    <property type="molecule type" value="Genomic_DNA"/>
</dbReference>
<organism evidence="1 4">
    <name type="scientific">Paraburkholderia caledonica</name>
    <dbReference type="NCBI Taxonomy" id="134536"/>
    <lineage>
        <taxon>Bacteria</taxon>
        <taxon>Pseudomonadati</taxon>
        <taxon>Pseudomonadota</taxon>
        <taxon>Betaproteobacteria</taxon>
        <taxon>Burkholderiales</taxon>
        <taxon>Burkholderiaceae</taxon>
        <taxon>Paraburkholderia</taxon>
    </lineage>
</organism>
<comment type="caution">
    <text evidence="1">The sequence shown here is derived from an EMBL/GenBank/DDBJ whole genome shotgun (WGS) entry which is preliminary data.</text>
</comment>
<evidence type="ECO:0000313" key="2">
    <source>
        <dbReference type="EMBL" id="MDR6374323.1"/>
    </source>
</evidence>
<evidence type="ECO:0000313" key="1">
    <source>
        <dbReference type="EMBL" id="MDP9644692.1"/>
    </source>
</evidence>
<sequence>MVVPDPSLFWTGWPVCEYARPDAADITVATSIEDKETFIFNLSLKHDPV</sequence>
<gene>
    <name evidence="2" type="ORF">J2776_000999</name>
    <name evidence="1" type="ORF">J2793_000114</name>
</gene>
<reference evidence="1 3" key="1">
    <citation type="submission" date="2023-07" db="EMBL/GenBank/DDBJ databases">
        <title>Sorghum-associated microbial communities from plants grown in Nebraska, USA.</title>
        <authorList>
            <person name="Schachtman D."/>
        </authorList>
    </citation>
    <scope>NUCLEOTIDE SEQUENCE</scope>
    <source>
        <strain evidence="2 3">DS1039</strain>
        <strain evidence="1">DS1061</strain>
    </source>
</reference>
<keyword evidence="3" id="KW-1185">Reference proteome</keyword>
<evidence type="ECO:0000313" key="3">
    <source>
        <dbReference type="Proteomes" id="UP001185254"/>
    </source>
</evidence>
<dbReference type="AlphaFoldDB" id="A0AB73I475"/>
<proteinExistence type="predicted"/>